<feature type="domain" description="HTH lysR-type" evidence="5">
    <location>
        <begin position="6"/>
        <end position="63"/>
    </location>
</feature>
<name>A0A934JRR0_9GAMM</name>
<dbReference type="SUPFAM" id="SSF53850">
    <property type="entry name" value="Periplasmic binding protein-like II"/>
    <property type="match status" value="1"/>
</dbReference>
<gene>
    <name evidence="6" type="ORF">I8J31_13210</name>
</gene>
<comment type="caution">
    <text evidence="6">The sequence shown here is derived from an EMBL/GenBank/DDBJ whole genome shotgun (WGS) entry which is preliminary data.</text>
</comment>
<dbReference type="SUPFAM" id="SSF46785">
    <property type="entry name" value="Winged helix' DNA-binding domain"/>
    <property type="match status" value="1"/>
</dbReference>
<dbReference type="InterPro" id="IPR036390">
    <property type="entry name" value="WH_DNA-bd_sf"/>
</dbReference>
<keyword evidence="3" id="KW-0238">DNA-binding</keyword>
<dbReference type="PROSITE" id="PS50931">
    <property type="entry name" value="HTH_LYSR"/>
    <property type="match status" value="1"/>
</dbReference>
<evidence type="ECO:0000256" key="3">
    <source>
        <dbReference type="ARBA" id="ARBA00023125"/>
    </source>
</evidence>
<dbReference type="Gene3D" id="1.10.10.10">
    <property type="entry name" value="Winged helix-like DNA-binding domain superfamily/Winged helix DNA-binding domain"/>
    <property type="match status" value="1"/>
</dbReference>
<dbReference type="PANTHER" id="PTHR30118">
    <property type="entry name" value="HTH-TYPE TRANSCRIPTIONAL REGULATOR LEUO-RELATED"/>
    <property type="match status" value="1"/>
</dbReference>
<dbReference type="GO" id="GO:0003677">
    <property type="term" value="F:DNA binding"/>
    <property type="evidence" value="ECO:0007669"/>
    <property type="project" value="UniProtKB-KW"/>
</dbReference>
<dbReference type="PANTHER" id="PTHR30118:SF6">
    <property type="entry name" value="HTH-TYPE TRANSCRIPTIONAL REGULATOR LEUO"/>
    <property type="match status" value="1"/>
</dbReference>
<dbReference type="InterPro" id="IPR000847">
    <property type="entry name" value="LysR_HTH_N"/>
</dbReference>
<evidence type="ECO:0000313" key="7">
    <source>
        <dbReference type="Proteomes" id="UP000628710"/>
    </source>
</evidence>
<reference evidence="6" key="1">
    <citation type="submission" date="2020-12" db="EMBL/GenBank/DDBJ databases">
        <title>Marinomonas arctica sp. nov., a psychrotolerant bacterium isolated from the Arctic.</title>
        <authorList>
            <person name="Zhang Y."/>
        </authorList>
    </citation>
    <scope>NUCLEOTIDE SEQUENCE</scope>
    <source>
        <strain evidence="6">C1424</strain>
    </source>
</reference>
<protein>
    <submittedName>
        <fullName evidence="6">LysR family transcriptional regulator</fullName>
    </submittedName>
</protein>
<keyword evidence="7" id="KW-1185">Reference proteome</keyword>
<evidence type="ECO:0000256" key="4">
    <source>
        <dbReference type="ARBA" id="ARBA00023163"/>
    </source>
</evidence>
<dbReference type="PRINTS" id="PR00039">
    <property type="entry name" value="HTHLYSR"/>
</dbReference>
<dbReference type="Proteomes" id="UP000628710">
    <property type="component" value="Unassembled WGS sequence"/>
</dbReference>
<keyword evidence="4" id="KW-0804">Transcription</keyword>
<organism evidence="6 7">
    <name type="scientific">Marinomonas transparens</name>
    <dbReference type="NCBI Taxonomy" id="2795388"/>
    <lineage>
        <taxon>Bacteria</taxon>
        <taxon>Pseudomonadati</taxon>
        <taxon>Pseudomonadota</taxon>
        <taxon>Gammaproteobacteria</taxon>
        <taxon>Oceanospirillales</taxon>
        <taxon>Oceanospirillaceae</taxon>
        <taxon>Marinomonas</taxon>
    </lineage>
</organism>
<evidence type="ECO:0000256" key="1">
    <source>
        <dbReference type="ARBA" id="ARBA00009437"/>
    </source>
</evidence>
<keyword evidence="2" id="KW-0805">Transcription regulation</keyword>
<evidence type="ECO:0000259" key="5">
    <source>
        <dbReference type="PROSITE" id="PS50931"/>
    </source>
</evidence>
<dbReference type="InterPro" id="IPR050389">
    <property type="entry name" value="LysR-type_TF"/>
</dbReference>
<dbReference type="AlphaFoldDB" id="A0A934JRR0"/>
<dbReference type="EMBL" id="JAEMNX010000015">
    <property type="protein sequence ID" value="MBJ7538638.1"/>
    <property type="molecule type" value="Genomic_DNA"/>
</dbReference>
<dbReference type="Gene3D" id="3.40.190.10">
    <property type="entry name" value="Periplasmic binding protein-like II"/>
    <property type="match status" value="2"/>
</dbReference>
<accession>A0A934JRR0</accession>
<dbReference type="GO" id="GO:0003700">
    <property type="term" value="F:DNA-binding transcription factor activity"/>
    <property type="evidence" value="ECO:0007669"/>
    <property type="project" value="InterPro"/>
</dbReference>
<comment type="similarity">
    <text evidence="1">Belongs to the LysR transcriptional regulatory family.</text>
</comment>
<evidence type="ECO:0000256" key="2">
    <source>
        <dbReference type="ARBA" id="ARBA00023015"/>
    </source>
</evidence>
<dbReference type="RefSeq" id="WP_199469047.1">
    <property type="nucleotide sequence ID" value="NZ_JAEMNX010000015.1"/>
</dbReference>
<dbReference type="InterPro" id="IPR036388">
    <property type="entry name" value="WH-like_DNA-bd_sf"/>
</dbReference>
<proteinExistence type="inferred from homology"/>
<dbReference type="Pfam" id="PF00126">
    <property type="entry name" value="HTH_1"/>
    <property type="match status" value="1"/>
</dbReference>
<evidence type="ECO:0000313" key="6">
    <source>
        <dbReference type="EMBL" id="MBJ7538638.1"/>
    </source>
</evidence>
<sequence length="302" mass="34125">MRFDGLDLNLLVALEALIEERHVSAAARRIHLSQPAVTGALKRLREYFNDELLVQRGRRMFLTPKAESLAEPVHRALLQIRGEITRAGSFDPATTARHFVVSASDYAYTTLLAKVIAKAATLAPAVTFEIIPLNEQTNECFDRAEIDLLIIVKKLSLPNHNFIELWQDEEVVISWTGAGFDKIDKETFFASGHAVATFGLERRPSIADSHIISNGWKRHVEVQLPEFGALCQAVVGTKRLATMHRRYAQHFAKLYPIKLHKTWEPFPHIIEGMQWHNVRDADPGLQWLTGLLTEAAKELKHS</sequence>